<evidence type="ECO:0000313" key="1">
    <source>
        <dbReference type="EMBL" id="RJL29938.1"/>
    </source>
</evidence>
<dbReference type="AlphaFoldDB" id="A0A3A4B764"/>
<dbReference type="EMBL" id="QZEY01000010">
    <property type="protein sequence ID" value="RJL29938.1"/>
    <property type="molecule type" value="Genomic_DNA"/>
</dbReference>
<sequence length="121" mass="13020">MTKSSPAGERAGRLPERQLRAARAARRLCIELAEGHGITARALEGYGIAMLWVGPDAEVVVWTDGAWFRWWTGRLSRAGRRVYASGTCDNPATAARRVSLRYADLSAQQAGPGNAPRAVAG</sequence>
<keyword evidence="2" id="KW-1185">Reference proteome</keyword>
<gene>
    <name evidence="1" type="ORF">D5H75_23585</name>
</gene>
<reference evidence="1 2" key="1">
    <citation type="submission" date="2018-09" db="EMBL/GenBank/DDBJ databases">
        <title>YIM 75507 draft genome.</title>
        <authorList>
            <person name="Tang S."/>
            <person name="Feng Y."/>
        </authorList>
    </citation>
    <scope>NUCLEOTIDE SEQUENCE [LARGE SCALE GENOMIC DNA]</scope>
    <source>
        <strain evidence="1 2">YIM 75507</strain>
    </source>
</reference>
<dbReference type="Proteomes" id="UP000265768">
    <property type="component" value="Unassembled WGS sequence"/>
</dbReference>
<evidence type="ECO:0000313" key="2">
    <source>
        <dbReference type="Proteomes" id="UP000265768"/>
    </source>
</evidence>
<protein>
    <submittedName>
        <fullName evidence="1">Uncharacterized protein</fullName>
    </submittedName>
</protein>
<proteinExistence type="predicted"/>
<name>A0A3A4B764_9ACTN</name>
<accession>A0A3A4B764</accession>
<organism evidence="1 2">
    <name type="scientific">Bailinhaonella thermotolerans</name>
    <dbReference type="NCBI Taxonomy" id="1070861"/>
    <lineage>
        <taxon>Bacteria</taxon>
        <taxon>Bacillati</taxon>
        <taxon>Actinomycetota</taxon>
        <taxon>Actinomycetes</taxon>
        <taxon>Streptosporangiales</taxon>
        <taxon>Streptosporangiaceae</taxon>
        <taxon>Bailinhaonella</taxon>
    </lineage>
</organism>
<comment type="caution">
    <text evidence="1">The sequence shown here is derived from an EMBL/GenBank/DDBJ whole genome shotgun (WGS) entry which is preliminary data.</text>
</comment>